<dbReference type="PANTHER" id="PTHR30349:SF81">
    <property type="entry name" value="TYROSINE RECOMBINASE XERC"/>
    <property type="match status" value="1"/>
</dbReference>
<dbReference type="PROSITE" id="PS51898">
    <property type="entry name" value="TYR_RECOMBINASE"/>
    <property type="match status" value="1"/>
</dbReference>
<reference evidence="6" key="1">
    <citation type="submission" date="2019-10" db="EMBL/GenBank/DDBJ databases">
        <title>Metagenomic sequencing of thiosulfate-disproportionating enrichment culture.</title>
        <authorList>
            <person name="Umezawa K."/>
            <person name="Kojima H."/>
            <person name="Fukui M."/>
        </authorList>
    </citation>
    <scope>NUCLEOTIDE SEQUENCE</scope>
    <source>
        <strain evidence="6">45J</strain>
    </source>
</reference>
<organism evidence="6">
    <name type="scientific">hot springs metagenome</name>
    <dbReference type="NCBI Taxonomy" id="433727"/>
    <lineage>
        <taxon>unclassified sequences</taxon>
        <taxon>metagenomes</taxon>
        <taxon>ecological metagenomes</taxon>
    </lineage>
</organism>
<dbReference type="PANTHER" id="PTHR30349">
    <property type="entry name" value="PHAGE INTEGRASE-RELATED"/>
    <property type="match status" value="1"/>
</dbReference>
<feature type="domain" description="Core-binding (CB)" evidence="5">
    <location>
        <begin position="1"/>
        <end position="82"/>
    </location>
</feature>
<dbReference type="InterPro" id="IPR050090">
    <property type="entry name" value="Tyrosine_recombinase_XerCD"/>
</dbReference>
<keyword evidence="2" id="KW-0238">DNA-binding</keyword>
<dbReference type="GO" id="GO:0015074">
    <property type="term" value="P:DNA integration"/>
    <property type="evidence" value="ECO:0007669"/>
    <property type="project" value="UniProtKB-KW"/>
</dbReference>
<dbReference type="Pfam" id="PF00589">
    <property type="entry name" value="Phage_integrase"/>
    <property type="match status" value="1"/>
</dbReference>
<dbReference type="InterPro" id="IPR013762">
    <property type="entry name" value="Integrase-like_cat_sf"/>
</dbReference>
<evidence type="ECO:0000256" key="2">
    <source>
        <dbReference type="ARBA" id="ARBA00023125"/>
    </source>
</evidence>
<evidence type="ECO:0000313" key="6">
    <source>
        <dbReference type="EMBL" id="GER94848.1"/>
    </source>
</evidence>
<name>A0A5J4KZ23_9ZZZZ</name>
<dbReference type="SUPFAM" id="SSF56349">
    <property type="entry name" value="DNA breaking-rejoining enzymes"/>
    <property type="match status" value="1"/>
</dbReference>
<evidence type="ECO:0000256" key="1">
    <source>
        <dbReference type="ARBA" id="ARBA00022908"/>
    </source>
</evidence>
<dbReference type="GO" id="GO:0003677">
    <property type="term" value="F:DNA binding"/>
    <property type="evidence" value="ECO:0007669"/>
    <property type="project" value="UniProtKB-KW"/>
</dbReference>
<keyword evidence="1" id="KW-0229">DNA integration</keyword>
<dbReference type="EMBL" id="BLAB01000001">
    <property type="protein sequence ID" value="GER94848.1"/>
    <property type="molecule type" value="Genomic_DNA"/>
</dbReference>
<dbReference type="InterPro" id="IPR044068">
    <property type="entry name" value="CB"/>
</dbReference>
<protein>
    <submittedName>
        <fullName evidence="6">Recombinase</fullName>
    </submittedName>
</protein>
<evidence type="ECO:0000259" key="5">
    <source>
        <dbReference type="PROSITE" id="PS51900"/>
    </source>
</evidence>
<dbReference type="PROSITE" id="PS51900">
    <property type="entry name" value="CB"/>
    <property type="match status" value="1"/>
</dbReference>
<accession>A0A5J4KZ23</accession>
<dbReference type="InterPro" id="IPR004107">
    <property type="entry name" value="Integrase_SAM-like_N"/>
</dbReference>
<dbReference type="InterPro" id="IPR002104">
    <property type="entry name" value="Integrase_catalytic"/>
</dbReference>
<dbReference type="AlphaFoldDB" id="A0A5J4KZ23"/>
<dbReference type="InterPro" id="IPR010998">
    <property type="entry name" value="Integrase_recombinase_N"/>
</dbReference>
<evidence type="ECO:0000259" key="4">
    <source>
        <dbReference type="PROSITE" id="PS51898"/>
    </source>
</evidence>
<dbReference type="GO" id="GO:0006310">
    <property type="term" value="P:DNA recombination"/>
    <property type="evidence" value="ECO:0007669"/>
    <property type="project" value="UniProtKB-KW"/>
</dbReference>
<dbReference type="Gene3D" id="1.10.150.130">
    <property type="match status" value="1"/>
</dbReference>
<proteinExistence type="predicted"/>
<sequence>MLIAETKHTFMAYLKGSKSPDTIKTYDFVIQRFIDIIGNKEIDALKIDDFMHFKAFLVDKKASSSAIATHLSALSNYVSFLRKIYKFMAVDQDDIKDLRPKVSQQIPQYLEEWEITAMLDVCEDIEEEIIIKLLFYTGLRAKEMLSLAHENFREDLNGLMWLKVIKGKGNKERVIPLNDDMKTVIKRYMEFLKFKNPKASKLFNYSYSTLWYRLNKIAKRANVTVHPHLMRHTFATTLLSKGVDIRVIADIMGHANVSSTMRYTKVKPQLAVEAVNKLILDTDKSE</sequence>
<dbReference type="Pfam" id="PF13495">
    <property type="entry name" value="Phage_int_SAM_4"/>
    <property type="match status" value="1"/>
</dbReference>
<feature type="domain" description="Tyr recombinase" evidence="4">
    <location>
        <begin position="105"/>
        <end position="276"/>
    </location>
</feature>
<comment type="caution">
    <text evidence="6">The sequence shown here is derived from an EMBL/GenBank/DDBJ whole genome shotgun (WGS) entry which is preliminary data.</text>
</comment>
<dbReference type="Gene3D" id="1.10.443.10">
    <property type="entry name" value="Intergrase catalytic core"/>
    <property type="match status" value="1"/>
</dbReference>
<dbReference type="InterPro" id="IPR011010">
    <property type="entry name" value="DNA_brk_join_enz"/>
</dbReference>
<gene>
    <name evidence="6" type="ORF">A45J_2614</name>
</gene>
<evidence type="ECO:0000256" key="3">
    <source>
        <dbReference type="ARBA" id="ARBA00023172"/>
    </source>
</evidence>
<keyword evidence="3" id="KW-0233">DNA recombination</keyword>